<accession>A0A2W5EZW7</accession>
<dbReference type="EMBL" id="QFOI01000149">
    <property type="protein sequence ID" value="PZP48738.1"/>
    <property type="molecule type" value="Genomic_DNA"/>
</dbReference>
<feature type="domain" description="3-keto-alpha-glucoside-1,2-lyase/3-keto-2-hydroxy-glucal hydratase" evidence="2">
    <location>
        <begin position="53"/>
        <end position="256"/>
    </location>
</feature>
<dbReference type="Gene3D" id="2.60.120.560">
    <property type="entry name" value="Exo-inulinase, domain 1"/>
    <property type="match status" value="1"/>
</dbReference>
<dbReference type="InterPro" id="IPR010496">
    <property type="entry name" value="AL/BT2_dom"/>
</dbReference>
<organism evidence="3 4">
    <name type="scientific">Pseudopedobacter saltans</name>
    <dbReference type="NCBI Taxonomy" id="151895"/>
    <lineage>
        <taxon>Bacteria</taxon>
        <taxon>Pseudomonadati</taxon>
        <taxon>Bacteroidota</taxon>
        <taxon>Sphingobacteriia</taxon>
        <taxon>Sphingobacteriales</taxon>
        <taxon>Sphingobacteriaceae</taxon>
        <taxon>Pseudopedobacter</taxon>
    </lineage>
</organism>
<dbReference type="Proteomes" id="UP000249645">
    <property type="component" value="Unassembled WGS sequence"/>
</dbReference>
<gene>
    <name evidence="3" type="ORF">DI598_09505</name>
</gene>
<evidence type="ECO:0000313" key="4">
    <source>
        <dbReference type="Proteomes" id="UP000249645"/>
    </source>
</evidence>
<keyword evidence="1" id="KW-0732">Signal</keyword>
<name>A0A2W5EZW7_9SPHI</name>
<dbReference type="AlphaFoldDB" id="A0A2W5EZW7"/>
<proteinExistence type="predicted"/>
<dbReference type="GO" id="GO:0016787">
    <property type="term" value="F:hydrolase activity"/>
    <property type="evidence" value="ECO:0007669"/>
    <property type="project" value="InterPro"/>
</dbReference>
<protein>
    <submittedName>
        <fullName evidence="3">DUF1080 domain-containing protein</fullName>
    </submittedName>
</protein>
<sequence length="258" mass="28548">MNLKQGISLVCLSFIMMNVHAQNAKPEDTEVWTPVPPKVTPTKVLYQQAPSDATILFDGKNLDEWVSNADRTKPANWTVKGGELTVNKQAGNIETKKSFTNYQLHIEWRIPKNITGTGQGRGNSGIFLASIGKGDPGYELQILDSYDNKTYVNGMAGSIYKQFPPLSNPTLKPGEWQAFDIAWKAPIFNEDGSVKSPAMVTVYLNGVLVQNNTVLLGPTQYIGKPSYSVKHGAEPIKLQAHGDKSEPISFRNIWIREL</sequence>
<feature type="chain" id="PRO_5015877167" evidence="1">
    <location>
        <begin position="22"/>
        <end position="258"/>
    </location>
</feature>
<reference evidence="3 4" key="1">
    <citation type="submission" date="2017-11" db="EMBL/GenBank/DDBJ databases">
        <title>Infants hospitalized years apart are colonized by the same room-sourced microbial strains.</title>
        <authorList>
            <person name="Brooks B."/>
            <person name="Olm M.R."/>
            <person name="Firek B.A."/>
            <person name="Baker R."/>
            <person name="Thomas B.C."/>
            <person name="Morowitz M.J."/>
            <person name="Banfield J.F."/>
        </authorList>
    </citation>
    <scope>NUCLEOTIDE SEQUENCE [LARGE SCALE GENOMIC DNA]</scope>
    <source>
        <strain evidence="3">S2_009_000_R2_76</strain>
    </source>
</reference>
<evidence type="ECO:0000259" key="2">
    <source>
        <dbReference type="Pfam" id="PF06439"/>
    </source>
</evidence>
<evidence type="ECO:0000313" key="3">
    <source>
        <dbReference type="EMBL" id="PZP48738.1"/>
    </source>
</evidence>
<evidence type="ECO:0000256" key="1">
    <source>
        <dbReference type="SAM" id="SignalP"/>
    </source>
</evidence>
<comment type="caution">
    <text evidence="3">The sequence shown here is derived from an EMBL/GenBank/DDBJ whole genome shotgun (WGS) entry which is preliminary data.</text>
</comment>
<feature type="signal peptide" evidence="1">
    <location>
        <begin position="1"/>
        <end position="21"/>
    </location>
</feature>
<dbReference type="Pfam" id="PF06439">
    <property type="entry name" value="3keto-disac_hyd"/>
    <property type="match status" value="1"/>
</dbReference>